<comment type="caution">
    <text evidence="2">The sequence shown here is derived from an EMBL/GenBank/DDBJ whole genome shotgun (WGS) entry which is preliminary data.</text>
</comment>
<dbReference type="InterPro" id="IPR015590">
    <property type="entry name" value="Aldehyde_DH_dom"/>
</dbReference>
<dbReference type="SUPFAM" id="SSF53213">
    <property type="entry name" value="LigB-like"/>
    <property type="match status" value="1"/>
</dbReference>
<dbReference type="Pfam" id="PF00171">
    <property type="entry name" value="Aldedh"/>
    <property type="match status" value="1"/>
</dbReference>
<evidence type="ECO:0000313" key="2">
    <source>
        <dbReference type="EMBL" id="KPM41647.1"/>
    </source>
</evidence>
<dbReference type="SUPFAM" id="SSF53720">
    <property type="entry name" value="ALDH-like"/>
    <property type="match status" value="1"/>
</dbReference>
<dbReference type="EMBL" id="LKCW01000061">
    <property type="protein sequence ID" value="KPM41647.1"/>
    <property type="molecule type" value="Genomic_DNA"/>
</dbReference>
<dbReference type="GO" id="GO:0008270">
    <property type="term" value="F:zinc ion binding"/>
    <property type="evidence" value="ECO:0007669"/>
    <property type="project" value="InterPro"/>
</dbReference>
<dbReference type="CDD" id="cd07363">
    <property type="entry name" value="45_DOPA_Dioxygenase"/>
    <property type="match status" value="1"/>
</dbReference>
<dbReference type="GO" id="GO:0016620">
    <property type="term" value="F:oxidoreductase activity, acting on the aldehyde or oxo group of donors, NAD or NADP as acceptor"/>
    <property type="evidence" value="ECO:0007669"/>
    <property type="project" value="InterPro"/>
</dbReference>
<dbReference type="STRING" id="78410.A0A0P7BMV5"/>
<evidence type="ECO:0000313" key="3">
    <source>
        <dbReference type="Proteomes" id="UP000050424"/>
    </source>
</evidence>
<dbReference type="InterPro" id="IPR016162">
    <property type="entry name" value="Ald_DH_N"/>
</dbReference>
<protein>
    <recommendedName>
        <fullName evidence="1">Aldehyde dehydrogenase domain-containing protein</fullName>
    </recommendedName>
</protein>
<feature type="domain" description="Aldehyde dehydrogenase" evidence="1">
    <location>
        <begin position="3"/>
        <end position="251"/>
    </location>
</feature>
<dbReference type="Gene3D" id="3.40.605.10">
    <property type="entry name" value="Aldehyde Dehydrogenase, Chain A, domain 1"/>
    <property type="match status" value="1"/>
</dbReference>
<reference evidence="2 3" key="1">
    <citation type="submission" date="2015-09" db="EMBL/GenBank/DDBJ databases">
        <title>Draft genome of a European isolate of the apple canker pathogen Neonectria ditissima.</title>
        <authorList>
            <person name="Gomez-Cortecero A."/>
            <person name="Harrison R.J."/>
            <person name="Armitage A.D."/>
        </authorList>
    </citation>
    <scope>NUCLEOTIDE SEQUENCE [LARGE SCALE GENOMIC DNA]</scope>
    <source>
        <strain evidence="2 3">R09/05</strain>
    </source>
</reference>
<accession>A0A0P7BMV5</accession>
<dbReference type="Gene3D" id="3.40.309.10">
    <property type="entry name" value="Aldehyde Dehydrogenase, Chain A, domain 2"/>
    <property type="match status" value="1"/>
</dbReference>
<name>A0A0P7BMV5_9HYPO</name>
<dbReference type="PANTHER" id="PTHR43111:SF1">
    <property type="entry name" value="ALDEHYDE DEHYDROGENASE B-RELATED"/>
    <property type="match status" value="1"/>
</dbReference>
<dbReference type="PANTHER" id="PTHR43111">
    <property type="entry name" value="ALDEHYDE DEHYDROGENASE B-RELATED"/>
    <property type="match status" value="1"/>
</dbReference>
<dbReference type="InterPro" id="IPR014436">
    <property type="entry name" value="Extradiol_dOase_DODA"/>
</dbReference>
<dbReference type="InterPro" id="IPR016161">
    <property type="entry name" value="Ald_DH/histidinol_DH"/>
</dbReference>
<dbReference type="Gene3D" id="3.40.830.10">
    <property type="entry name" value="LigB-like"/>
    <property type="match status" value="1"/>
</dbReference>
<dbReference type="OrthoDB" id="7396853at2759"/>
<dbReference type="InterPro" id="IPR016163">
    <property type="entry name" value="Ald_DH_C"/>
</dbReference>
<gene>
    <name evidence="2" type="ORF">AK830_g4884</name>
</gene>
<keyword evidence="3" id="KW-1185">Reference proteome</keyword>
<dbReference type="AlphaFoldDB" id="A0A0P7BMV5"/>
<evidence type="ECO:0000259" key="1">
    <source>
        <dbReference type="Pfam" id="PF00171"/>
    </source>
</evidence>
<sequence>MDAAIERLQDAAIDGRVETVRFRQNLLHALHLALRTHAADICAAMASDTGASAAEVDAEFYLATEAVRHFYEALDFPKALEDEYSVARGRDNPRRRVGFGLVVLRPTSHTRFFSIVSPLAAALSAACCVALELQESLLNLDATLRKILPEALDQNVFTITPTITDAAVLSSAILVDQTSKSSSPSLTTQLLSATQHRAIAVVDRTADLDAAARAITAARFGFGGMSPYAPDLVLVNEYVKKDFFEACSRYATLSFARDTAVRRVDGNRSEESRRAIREAEEKRVATSFGSSDFKLVDVKDRDAAIANIKVNGRFLPIVTCTSLLDAVYNHAQATDGPLLAGYFFAANDAAKYLSQHTPAHISCINQIPRQLLVGPAAPTTHEPDLQRRYSAAMFSVPRPQFVEPQPERFATVEKLLDGAVTPQSVRALATTPLQPTGQPRNDYLGFFEAGFFTGFGVTLSVVLPLVGYGTHRNFLRHLCSKTPQASYNPQHHPSLGMAVGSKNEPMNPVHLYAHGSTMMLGEEHASGDYWKKCGEEALANGVEHVVVMGAHWATSSPNTILISANPNPGKSPVAYVHPSKYADYSLNPDLDFVPTLRSHLAAAGIASQPAPDFDWIHDTYLILIRMFPDACPPTTLLSMNHTYDPHFHVAVGAALRPLRARSRRTLFIGSGGSVHNLYRNVWGPMIRHRDSLAQPTPPEPWALDFRQEVIDLLCCAYEDDVPADRALYGNAIRGKKPCGGPLLRRKATSLMKHPRYRDAHATDDHFMATMFVAGLCGGRGDEGMKGVMGAEDWELTNMCNSQFTLGSWVDAK</sequence>
<proteinExistence type="predicted"/>
<organism evidence="2 3">
    <name type="scientific">Neonectria ditissima</name>
    <dbReference type="NCBI Taxonomy" id="78410"/>
    <lineage>
        <taxon>Eukaryota</taxon>
        <taxon>Fungi</taxon>
        <taxon>Dikarya</taxon>
        <taxon>Ascomycota</taxon>
        <taxon>Pezizomycotina</taxon>
        <taxon>Sordariomycetes</taxon>
        <taxon>Hypocreomycetidae</taxon>
        <taxon>Hypocreales</taxon>
        <taxon>Nectriaceae</taxon>
        <taxon>Neonectria</taxon>
    </lineage>
</organism>
<dbReference type="Proteomes" id="UP000050424">
    <property type="component" value="Unassembled WGS sequence"/>
</dbReference>
<dbReference type="GO" id="GO:0051213">
    <property type="term" value="F:dioxygenase activity"/>
    <property type="evidence" value="ECO:0007669"/>
    <property type="project" value="InterPro"/>
</dbReference>